<keyword evidence="2" id="KW-1185">Reference proteome</keyword>
<dbReference type="Proteomes" id="UP000245946">
    <property type="component" value="Unassembled WGS sequence"/>
</dbReference>
<dbReference type="OrthoDB" id="3344725at2759"/>
<feature type="non-terminal residue" evidence="1">
    <location>
        <position position="138"/>
    </location>
</feature>
<gene>
    <name evidence="1" type="ORF">FA09DRAFT_286388</name>
</gene>
<dbReference type="AlphaFoldDB" id="A0A316ZBR4"/>
<evidence type="ECO:0000313" key="2">
    <source>
        <dbReference type="Proteomes" id="UP000245946"/>
    </source>
</evidence>
<feature type="non-terminal residue" evidence="1">
    <location>
        <position position="1"/>
    </location>
</feature>
<evidence type="ECO:0000313" key="1">
    <source>
        <dbReference type="EMBL" id="PWN98372.1"/>
    </source>
</evidence>
<reference evidence="1 2" key="1">
    <citation type="journal article" date="2018" name="Mol. Biol. Evol.">
        <title>Broad Genomic Sampling Reveals a Smut Pathogenic Ancestry of the Fungal Clade Ustilaginomycotina.</title>
        <authorList>
            <person name="Kijpornyongpan T."/>
            <person name="Mondo S.J."/>
            <person name="Barry K."/>
            <person name="Sandor L."/>
            <person name="Lee J."/>
            <person name="Lipzen A."/>
            <person name="Pangilinan J."/>
            <person name="LaButti K."/>
            <person name="Hainaut M."/>
            <person name="Henrissat B."/>
            <person name="Grigoriev I.V."/>
            <person name="Spatafora J.W."/>
            <person name="Aime M.C."/>
        </authorList>
    </citation>
    <scope>NUCLEOTIDE SEQUENCE [LARGE SCALE GENOMIC DNA]</scope>
    <source>
        <strain evidence="1 2">MCA 4186</strain>
    </source>
</reference>
<dbReference type="RefSeq" id="XP_025598651.1">
    <property type="nucleotide sequence ID" value="XM_025739902.1"/>
</dbReference>
<protein>
    <submittedName>
        <fullName evidence="1">Uncharacterized protein</fullName>
    </submittedName>
</protein>
<proteinExistence type="predicted"/>
<accession>A0A316ZBR4</accession>
<name>A0A316ZBR4_9BASI</name>
<organism evidence="1 2">
    <name type="scientific">Tilletiopsis washingtonensis</name>
    <dbReference type="NCBI Taxonomy" id="58919"/>
    <lineage>
        <taxon>Eukaryota</taxon>
        <taxon>Fungi</taxon>
        <taxon>Dikarya</taxon>
        <taxon>Basidiomycota</taxon>
        <taxon>Ustilaginomycotina</taxon>
        <taxon>Exobasidiomycetes</taxon>
        <taxon>Entylomatales</taxon>
        <taxon>Entylomatales incertae sedis</taxon>
        <taxon>Tilletiopsis</taxon>
    </lineage>
</organism>
<sequence>ADALAADFHATLARSFPAVAHLRGAASEEAAEPALGALRDTLAALQSTVDALVELVYHVDAWTAEARGHSVGQDPQQALKHVGGLVDMYQTELLAKREALADLTCEEIGLDEFAERWQNCREIEEGKKQTMDELADLL</sequence>
<dbReference type="EMBL" id="KZ819291">
    <property type="protein sequence ID" value="PWN98372.1"/>
    <property type="molecule type" value="Genomic_DNA"/>
</dbReference>
<dbReference type="GeneID" id="37267448"/>